<evidence type="ECO:0000313" key="1">
    <source>
        <dbReference type="Ensembl" id="ENSMCSP00000013383.1"/>
    </source>
</evidence>
<reference evidence="1" key="1">
    <citation type="submission" date="2025-08" db="UniProtKB">
        <authorList>
            <consortium name="Ensembl"/>
        </authorList>
    </citation>
    <scope>IDENTIFICATION</scope>
</reference>
<accession>A0A8C5TUT6</accession>
<evidence type="ECO:0000313" key="2">
    <source>
        <dbReference type="Proteomes" id="UP000694560"/>
    </source>
</evidence>
<proteinExistence type="predicted"/>
<dbReference type="OrthoDB" id="9393407at2759"/>
<sequence>VFLKLCSVIKSPAQSRLCLHGGDRKELSAALSKMPLESQVEELSMRLVIQLDENKALKAALEDTVRKRDEDFKLYQDTVEQVKNSFSQVIQHQRQEKS</sequence>
<name>A0A8C5TUT6_9PASS</name>
<keyword evidence="2" id="KW-1185">Reference proteome</keyword>
<dbReference type="AlphaFoldDB" id="A0A8C5TUT6"/>
<dbReference type="Ensembl" id="ENSMCST00000013734.1">
    <property type="protein sequence ID" value="ENSMCSP00000013383.1"/>
    <property type="gene ID" value="ENSMCSG00000009493.1"/>
</dbReference>
<dbReference type="Proteomes" id="UP000694560">
    <property type="component" value="Unplaced"/>
</dbReference>
<organism evidence="1 2">
    <name type="scientific">Malurus cyaneus samueli</name>
    <dbReference type="NCBI Taxonomy" id="2593467"/>
    <lineage>
        <taxon>Eukaryota</taxon>
        <taxon>Metazoa</taxon>
        <taxon>Chordata</taxon>
        <taxon>Craniata</taxon>
        <taxon>Vertebrata</taxon>
        <taxon>Euteleostomi</taxon>
        <taxon>Archelosauria</taxon>
        <taxon>Archosauria</taxon>
        <taxon>Dinosauria</taxon>
        <taxon>Saurischia</taxon>
        <taxon>Theropoda</taxon>
        <taxon>Coelurosauria</taxon>
        <taxon>Aves</taxon>
        <taxon>Neognathae</taxon>
        <taxon>Neoaves</taxon>
        <taxon>Telluraves</taxon>
        <taxon>Australaves</taxon>
        <taxon>Passeriformes</taxon>
        <taxon>Meliphagoidea</taxon>
        <taxon>Maluridae</taxon>
        <taxon>Malurus</taxon>
    </lineage>
</organism>
<reference evidence="1" key="2">
    <citation type="submission" date="2025-09" db="UniProtKB">
        <authorList>
            <consortium name="Ensembl"/>
        </authorList>
    </citation>
    <scope>IDENTIFICATION</scope>
</reference>
<protein>
    <submittedName>
        <fullName evidence="1">Uncharacterized protein</fullName>
    </submittedName>
</protein>